<proteinExistence type="predicted"/>
<dbReference type="AlphaFoldDB" id="A0A644Z7M6"/>
<feature type="region of interest" description="Disordered" evidence="1">
    <location>
        <begin position="193"/>
        <end position="239"/>
    </location>
</feature>
<sequence length="239" mass="25356">MLAVQEVAVDDDPRPQASAGQQGDVVPQADRVTDHTLRRRREQGIVPDLDQRRPVGEQLDQPGVGAFPEAERVRRRLTGTIDRSGDPHTQREQRCPGGSAAVVRVRELITDGAASAGRGLGRPETGTRVREGGARQVGDGDAEVLVAGVHPHHGAERRREGEPSGGAPGTVLTGGPGVRELLQHADLHQCVDRTDRGGAGQRGGLHGIAGRERAARPREVQHLTEAAPPGAEIDGGTRW</sequence>
<feature type="compositionally biased region" description="Basic and acidic residues" evidence="1">
    <location>
        <begin position="209"/>
        <end position="222"/>
    </location>
</feature>
<feature type="compositionally biased region" description="Gly residues" evidence="1">
    <location>
        <begin position="197"/>
        <end position="207"/>
    </location>
</feature>
<comment type="caution">
    <text evidence="2">The sequence shown here is derived from an EMBL/GenBank/DDBJ whole genome shotgun (WGS) entry which is preliminary data.</text>
</comment>
<accession>A0A644Z7M6</accession>
<feature type="region of interest" description="Disordered" evidence="1">
    <location>
        <begin position="1"/>
        <end position="67"/>
    </location>
</feature>
<dbReference type="EMBL" id="VSSQ01007670">
    <property type="protein sequence ID" value="MPM36627.1"/>
    <property type="molecule type" value="Genomic_DNA"/>
</dbReference>
<name>A0A644Z7M6_9ZZZZ</name>
<evidence type="ECO:0000313" key="2">
    <source>
        <dbReference type="EMBL" id="MPM36627.1"/>
    </source>
</evidence>
<protein>
    <submittedName>
        <fullName evidence="2">Uncharacterized protein</fullName>
    </submittedName>
</protein>
<gene>
    <name evidence="2" type="ORF">SDC9_83226</name>
</gene>
<evidence type="ECO:0000256" key="1">
    <source>
        <dbReference type="SAM" id="MobiDB-lite"/>
    </source>
</evidence>
<feature type="region of interest" description="Disordered" evidence="1">
    <location>
        <begin position="114"/>
        <end position="172"/>
    </location>
</feature>
<feature type="compositionally biased region" description="Basic and acidic residues" evidence="1">
    <location>
        <begin position="153"/>
        <end position="162"/>
    </location>
</feature>
<organism evidence="2">
    <name type="scientific">bioreactor metagenome</name>
    <dbReference type="NCBI Taxonomy" id="1076179"/>
    <lineage>
        <taxon>unclassified sequences</taxon>
        <taxon>metagenomes</taxon>
        <taxon>ecological metagenomes</taxon>
    </lineage>
</organism>
<feature type="compositionally biased region" description="Gly residues" evidence="1">
    <location>
        <begin position="163"/>
        <end position="172"/>
    </location>
</feature>
<reference evidence="2" key="1">
    <citation type="submission" date="2019-08" db="EMBL/GenBank/DDBJ databases">
        <authorList>
            <person name="Kucharzyk K."/>
            <person name="Murdoch R.W."/>
            <person name="Higgins S."/>
            <person name="Loffler F."/>
        </authorList>
    </citation>
    <scope>NUCLEOTIDE SEQUENCE</scope>
</reference>